<evidence type="ECO:0000313" key="2">
    <source>
        <dbReference type="EMBL" id="GEL17257.1"/>
    </source>
</evidence>
<protein>
    <recommendedName>
        <fullName evidence="1">AMP-dependent synthetase/ligase domain-containing protein</fullName>
    </recommendedName>
</protein>
<reference evidence="2 3" key="1">
    <citation type="submission" date="2019-07" db="EMBL/GenBank/DDBJ databases">
        <title>Whole genome shotgun sequence of Pseudonocardia asaccharolytica NBRC 16224.</title>
        <authorList>
            <person name="Hosoyama A."/>
            <person name="Uohara A."/>
            <person name="Ohji S."/>
            <person name="Ichikawa N."/>
        </authorList>
    </citation>
    <scope>NUCLEOTIDE SEQUENCE [LARGE SCALE GENOMIC DNA]</scope>
    <source>
        <strain evidence="2 3">NBRC 16224</strain>
    </source>
</reference>
<name>A0A511CXQ7_9PSEU</name>
<evidence type="ECO:0000259" key="1">
    <source>
        <dbReference type="Pfam" id="PF00501"/>
    </source>
</evidence>
<keyword evidence="3" id="KW-1185">Reference proteome</keyword>
<dbReference type="Gene3D" id="3.40.50.980">
    <property type="match status" value="1"/>
</dbReference>
<feature type="domain" description="AMP-dependent synthetase/ligase" evidence="1">
    <location>
        <begin position="35"/>
        <end position="164"/>
    </location>
</feature>
<gene>
    <name evidence="2" type="ORF">PA7_10940</name>
</gene>
<dbReference type="PANTHER" id="PTHR43767:SF1">
    <property type="entry name" value="NONRIBOSOMAL PEPTIDE SYNTHASE PES1 (EUROFUNG)-RELATED"/>
    <property type="match status" value="1"/>
</dbReference>
<dbReference type="Proteomes" id="UP000321328">
    <property type="component" value="Unassembled WGS sequence"/>
</dbReference>
<dbReference type="PANTHER" id="PTHR43767">
    <property type="entry name" value="LONG-CHAIN-FATTY-ACID--COA LIGASE"/>
    <property type="match status" value="1"/>
</dbReference>
<dbReference type="Pfam" id="PF00501">
    <property type="entry name" value="AMP-binding"/>
    <property type="match status" value="1"/>
</dbReference>
<accession>A0A511CXQ7</accession>
<dbReference type="InterPro" id="IPR050237">
    <property type="entry name" value="ATP-dep_AMP-bd_enzyme"/>
</dbReference>
<dbReference type="RefSeq" id="WP_307724127.1">
    <property type="nucleotide sequence ID" value="NZ_AUII01000001.1"/>
</dbReference>
<dbReference type="AlphaFoldDB" id="A0A511CXQ7"/>
<dbReference type="InterPro" id="IPR000873">
    <property type="entry name" value="AMP-dep_synth/lig_dom"/>
</dbReference>
<dbReference type="SUPFAM" id="SSF56801">
    <property type="entry name" value="Acetyl-CoA synthetase-like"/>
    <property type="match status" value="1"/>
</dbReference>
<sequence length="201" mass="21199">MATPIRDGVVPWPADVARAYVEAGYWLGRPLGALLREAADRTPGALALVDGDGVDAPSAGAAGVRLTHGELLDRADAMAARLVDLGLEPGDRIVVQLPNRWEFVVLTLACLRAGIVPVMALPAHRRAELAHLAAHAEAAAIAVPDRLREFNHQALAAQLVAAVAPLRHVLVAGERVADGHVDLRTLGAPGSAVSMRRRSTW</sequence>
<dbReference type="STRING" id="1123024.GCA_000423625_00362"/>
<comment type="caution">
    <text evidence="2">The sequence shown here is derived from an EMBL/GenBank/DDBJ whole genome shotgun (WGS) entry which is preliminary data.</text>
</comment>
<evidence type="ECO:0000313" key="3">
    <source>
        <dbReference type="Proteomes" id="UP000321328"/>
    </source>
</evidence>
<dbReference type="EMBL" id="BJVI01000007">
    <property type="protein sequence ID" value="GEL17257.1"/>
    <property type="molecule type" value="Genomic_DNA"/>
</dbReference>
<organism evidence="2 3">
    <name type="scientific">Pseudonocardia asaccharolytica DSM 44247 = NBRC 16224</name>
    <dbReference type="NCBI Taxonomy" id="1123024"/>
    <lineage>
        <taxon>Bacteria</taxon>
        <taxon>Bacillati</taxon>
        <taxon>Actinomycetota</taxon>
        <taxon>Actinomycetes</taxon>
        <taxon>Pseudonocardiales</taxon>
        <taxon>Pseudonocardiaceae</taxon>
        <taxon>Pseudonocardia</taxon>
    </lineage>
</organism>
<proteinExistence type="predicted"/>